<reference evidence="1 2" key="1">
    <citation type="submission" date="2014-06" db="EMBL/GenBank/DDBJ databases">
        <title>Evolutionary Origins and Diversification of the Mycorrhizal Mutualists.</title>
        <authorList>
            <consortium name="DOE Joint Genome Institute"/>
            <consortium name="Mycorrhizal Genomics Consortium"/>
            <person name="Kohler A."/>
            <person name="Kuo A."/>
            <person name="Nagy L.G."/>
            <person name="Floudas D."/>
            <person name="Copeland A."/>
            <person name="Barry K.W."/>
            <person name="Cichocki N."/>
            <person name="Veneault-Fourrey C."/>
            <person name="LaButti K."/>
            <person name="Lindquist E.A."/>
            <person name="Lipzen A."/>
            <person name="Lundell T."/>
            <person name="Morin E."/>
            <person name="Murat C."/>
            <person name="Riley R."/>
            <person name="Ohm R."/>
            <person name="Sun H."/>
            <person name="Tunlid A."/>
            <person name="Henrissat B."/>
            <person name="Grigoriev I.V."/>
            <person name="Hibbett D.S."/>
            <person name="Martin F."/>
        </authorList>
    </citation>
    <scope>NUCLEOTIDE SEQUENCE [LARGE SCALE GENOMIC DNA]</scope>
    <source>
        <strain evidence="1 2">SS14</strain>
    </source>
</reference>
<evidence type="ECO:0000313" key="1">
    <source>
        <dbReference type="EMBL" id="KIJ45796.1"/>
    </source>
</evidence>
<dbReference type="InterPro" id="IPR032675">
    <property type="entry name" value="LRR_dom_sf"/>
</dbReference>
<organism evidence="1 2">
    <name type="scientific">Sphaerobolus stellatus (strain SS14)</name>
    <dbReference type="NCBI Taxonomy" id="990650"/>
    <lineage>
        <taxon>Eukaryota</taxon>
        <taxon>Fungi</taxon>
        <taxon>Dikarya</taxon>
        <taxon>Basidiomycota</taxon>
        <taxon>Agaricomycotina</taxon>
        <taxon>Agaricomycetes</taxon>
        <taxon>Phallomycetidae</taxon>
        <taxon>Geastrales</taxon>
        <taxon>Sphaerobolaceae</taxon>
        <taxon>Sphaerobolus</taxon>
    </lineage>
</organism>
<proteinExistence type="predicted"/>
<dbReference type="EMBL" id="KN837110">
    <property type="protein sequence ID" value="KIJ45796.1"/>
    <property type="molecule type" value="Genomic_DNA"/>
</dbReference>
<protein>
    <submittedName>
        <fullName evidence="1">Uncharacterized protein</fullName>
    </submittedName>
</protein>
<dbReference type="Proteomes" id="UP000054279">
    <property type="component" value="Unassembled WGS sequence"/>
</dbReference>
<accession>A0A0C9W3L0</accession>
<gene>
    <name evidence="1" type="ORF">M422DRAFT_46414</name>
</gene>
<keyword evidence="2" id="KW-1185">Reference proteome</keyword>
<name>A0A0C9W3L0_SPHS4</name>
<dbReference type="Gene3D" id="3.80.10.10">
    <property type="entry name" value="Ribonuclease Inhibitor"/>
    <property type="match status" value="1"/>
</dbReference>
<sequence length="418" mass="47504">MVKERLPRCFEYCPVDTPMLSSTGTTPLSVLDYLPIAIQCMTSLNKFSWNNVARPKGLLTCMYSALKSVPRLKGLHAWMTADINDLENNRRHIPNLLFGIFPGAITSLFVHVVRGTHHGRILDCICANYPSLIDLYIYIEGGTPVLNLLKCGHWPDLKRITVEPHTTLLGPHEPITEAPRIVSQIMANFLRRHTKLESFQLNHRSLYYRGCLPEEGHPSLRALNFVHRFRSRRIQLTSNDFHEVVPETMQLDFLCAEFPLLDTTNLSRLSQAQNLSTCRLNISIRNYPEVLTALSPTLQSLYLHYDGDYIPPEPIPPLTVIAQCIQQGYFYKFQNLTRLDGVLADFAFEDPITSVCLLCLGELPKLSVLQLGDRISWFRISRDDNEIGECSPLPFGSADSPESWGGFLRYKLLEEIMG</sequence>
<evidence type="ECO:0000313" key="2">
    <source>
        <dbReference type="Proteomes" id="UP000054279"/>
    </source>
</evidence>
<dbReference type="HOGENOM" id="CLU_657506_0_0_1"/>
<dbReference type="AlphaFoldDB" id="A0A0C9W3L0"/>